<accession>A0A366HPU5</accession>
<sequence length="243" mass="27221">MYLRYDPRSHPEQPLLKKLLNQSLSPQQRGKNPSSFHVSPLMKKLLFSCCALFLLLCARLDARPVYIPSVAELTRDASLVVVIEPQSVKQTKDIPDDGSFGDRPMTNYVPLETTCRVEVVLKGELKAETLQIVHFQYVSKMDFNGSSFITFFFPPANLATYPANNEDKVEAGSLKFPGYAVGKPQYLAFLRRLPDGRFAPVTPQYDAAFSFKVLTGPKWSGGYRMHPDTKPVSPDEKKDGASK</sequence>
<gene>
    <name evidence="2" type="ORF">DES53_103131</name>
</gene>
<proteinExistence type="predicted"/>
<reference evidence="2 3" key="1">
    <citation type="submission" date="2018-06" db="EMBL/GenBank/DDBJ databases">
        <title>Genomic Encyclopedia of Type Strains, Phase IV (KMG-IV): sequencing the most valuable type-strain genomes for metagenomic binning, comparative biology and taxonomic classification.</title>
        <authorList>
            <person name="Goeker M."/>
        </authorList>
    </citation>
    <scope>NUCLEOTIDE SEQUENCE [LARGE SCALE GENOMIC DNA]</scope>
    <source>
        <strain evidence="2 3">DSM 25532</strain>
    </source>
</reference>
<evidence type="ECO:0000256" key="1">
    <source>
        <dbReference type="SAM" id="MobiDB-lite"/>
    </source>
</evidence>
<comment type="caution">
    <text evidence="2">The sequence shown here is derived from an EMBL/GenBank/DDBJ whole genome shotgun (WGS) entry which is preliminary data.</text>
</comment>
<dbReference type="EMBL" id="QNRR01000003">
    <property type="protein sequence ID" value="RBP45134.1"/>
    <property type="molecule type" value="Genomic_DNA"/>
</dbReference>
<evidence type="ECO:0000313" key="3">
    <source>
        <dbReference type="Proteomes" id="UP000253426"/>
    </source>
</evidence>
<protein>
    <submittedName>
        <fullName evidence="2">Uncharacterized protein</fullName>
    </submittedName>
</protein>
<name>A0A366HPU5_9BACT</name>
<dbReference type="AlphaFoldDB" id="A0A366HPU5"/>
<feature type="compositionally biased region" description="Basic and acidic residues" evidence="1">
    <location>
        <begin position="225"/>
        <end position="243"/>
    </location>
</feature>
<keyword evidence="3" id="KW-1185">Reference proteome</keyword>
<feature type="region of interest" description="Disordered" evidence="1">
    <location>
        <begin position="222"/>
        <end position="243"/>
    </location>
</feature>
<dbReference type="Proteomes" id="UP000253426">
    <property type="component" value="Unassembled WGS sequence"/>
</dbReference>
<organism evidence="2 3">
    <name type="scientific">Roseimicrobium gellanilyticum</name>
    <dbReference type="NCBI Taxonomy" id="748857"/>
    <lineage>
        <taxon>Bacteria</taxon>
        <taxon>Pseudomonadati</taxon>
        <taxon>Verrucomicrobiota</taxon>
        <taxon>Verrucomicrobiia</taxon>
        <taxon>Verrucomicrobiales</taxon>
        <taxon>Verrucomicrobiaceae</taxon>
        <taxon>Roseimicrobium</taxon>
    </lineage>
</organism>
<evidence type="ECO:0000313" key="2">
    <source>
        <dbReference type="EMBL" id="RBP45134.1"/>
    </source>
</evidence>